<dbReference type="Pfam" id="PF01909">
    <property type="entry name" value="NTP_transf_2"/>
    <property type="match status" value="1"/>
</dbReference>
<evidence type="ECO:0000256" key="1">
    <source>
        <dbReference type="ARBA" id="ARBA00022679"/>
    </source>
</evidence>
<feature type="domain" description="Polymerase nucleotidyl transferase" evidence="5">
    <location>
        <begin position="24"/>
        <end position="99"/>
    </location>
</feature>
<comment type="caution">
    <text evidence="7">The sequence shown here is derived from an EMBL/GenBank/DDBJ whole genome shotgun (WGS) entry which is preliminary data.</text>
</comment>
<sequence length="272" mass="31031">MDLANSGIYVNTGLYLDNIVSLFREELSGNLVGIYLHGSLAMGCFNPQRSDIDLIVVVKEKLTADNKKTIAQRILKINDELPNERGLEFSVIMETHLEPFVYPTPCELHYSDFHKERYRSDENYVCGGYDDNDLASQLVVAYYRGMPLYGRPLNEQYKPIARQYYLASILHDIEGASQDIVDHTIYVALNLCRVLFFLREGIISSKKEGGEWGLRSLPNQYEDVIRKCLDEYTGIADKSGFDSQLLSEFADYMLREIDFIVHRDVVEGAGDV</sequence>
<reference evidence="7" key="1">
    <citation type="submission" date="2022-01" db="EMBL/GenBank/DDBJ databases">
        <authorList>
            <person name="Criscuolo A."/>
        </authorList>
    </citation>
    <scope>NUCLEOTIDE SEQUENCE</scope>
    <source>
        <strain evidence="7">CIP111893</strain>
    </source>
</reference>
<dbReference type="Proteomes" id="UP000838686">
    <property type="component" value="Unassembled WGS sequence"/>
</dbReference>
<keyword evidence="1 4" id="KW-0808">Transferase</keyword>
<dbReference type="GO" id="GO:0009012">
    <property type="term" value="F:aminoglycoside 3''-adenylyltransferase activity"/>
    <property type="evidence" value="ECO:0007669"/>
    <property type="project" value="UniProtKB-EC"/>
</dbReference>
<evidence type="ECO:0000259" key="6">
    <source>
        <dbReference type="Pfam" id="PF13427"/>
    </source>
</evidence>
<dbReference type="Gene3D" id="3.30.460.10">
    <property type="entry name" value="Beta Polymerase, domain 2"/>
    <property type="match status" value="1"/>
</dbReference>
<evidence type="ECO:0000256" key="2">
    <source>
        <dbReference type="ARBA" id="ARBA00023251"/>
    </source>
</evidence>
<evidence type="ECO:0000313" key="7">
    <source>
        <dbReference type="EMBL" id="CAH1198882.1"/>
    </source>
</evidence>
<dbReference type="SUPFAM" id="SSF81301">
    <property type="entry name" value="Nucleotidyltransferase"/>
    <property type="match status" value="1"/>
</dbReference>
<proteinExistence type="predicted"/>
<dbReference type="Pfam" id="PF13427">
    <property type="entry name" value="AadA_C"/>
    <property type="match status" value="1"/>
</dbReference>
<keyword evidence="8" id="KW-1185">Reference proteome</keyword>
<evidence type="ECO:0000256" key="4">
    <source>
        <dbReference type="PIRNR" id="PIRNR000819"/>
    </source>
</evidence>
<gene>
    <name evidence="7" type="primary">ant1</name>
    <name evidence="7" type="ORF">PAECIP111893_01149</name>
</gene>
<dbReference type="CDD" id="cd05403">
    <property type="entry name" value="NT_KNTase_like"/>
    <property type="match status" value="1"/>
</dbReference>
<accession>A0ABN8G3F6</accession>
<dbReference type="InterPro" id="IPR024172">
    <property type="entry name" value="AadA/Aad9"/>
</dbReference>
<keyword evidence="2 4" id="KW-0046">Antibiotic resistance</keyword>
<name>A0ABN8G3F6_9BACL</name>
<feature type="domain" description="Adenylyltransferase AadA C-terminal" evidence="6">
    <location>
        <begin position="158"/>
        <end position="255"/>
    </location>
</feature>
<protein>
    <recommendedName>
        <fullName evidence="4">Spectinomycin 9-adenylyltransferase</fullName>
    </recommendedName>
</protein>
<keyword evidence="4" id="KW-0067">ATP-binding</keyword>
<dbReference type="InterPro" id="IPR025184">
    <property type="entry name" value="AadA_C"/>
</dbReference>
<dbReference type="PIRSF" id="PIRSF000819">
    <property type="entry name" value="Streptomycin_3-adenylyltransf"/>
    <property type="match status" value="1"/>
</dbReference>
<comment type="catalytic activity">
    <reaction evidence="3 4">
        <text>spectinomycin + ATP = 9-O-adenylylspectinomycin + diphosphate</text>
        <dbReference type="Rhea" id="RHEA:63228"/>
        <dbReference type="ChEBI" id="CHEBI:30616"/>
        <dbReference type="ChEBI" id="CHEBI:33019"/>
        <dbReference type="ChEBI" id="CHEBI:146260"/>
        <dbReference type="ChEBI" id="CHEBI:146261"/>
    </reaction>
</comment>
<evidence type="ECO:0000259" key="5">
    <source>
        <dbReference type="Pfam" id="PF01909"/>
    </source>
</evidence>
<evidence type="ECO:0000313" key="8">
    <source>
        <dbReference type="Proteomes" id="UP000838686"/>
    </source>
</evidence>
<keyword evidence="4" id="KW-0547">Nucleotide-binding</keyword>
<evidence type="ECO:0000256" key="3">
    <source>
        <dbReference type="ARBA" id="ARBA00047831"/>
    </source>
</evidence>
<dbReference type="RefSeq" id="WP_236339515.1">
    <property type="nucleotide sequence ID" value="NZ_CAKMMF010000005.1"/>
</dbReference>
<keyword evidence="4 7" id="KW-0548">Nucleotidyltransferase</keyword>
<organism evidence="7 8">
    <name type="scientific">Paenibacillus plantiphilus</name>
    <dbReference type="NCBI Taxonomy" id="2905650"/>
    <lineage>
        <taxon>Bacteria</taxon>
        <taxon>Bacillati</taxon>
        <taxon>Bacillota</taxon>
        <taxon>Bacilli</taxon>
        <taxon>Bacillales</taxon>
        <taxon>Paenibacillaceae</taxon>
        <taxon>Paenibacillus</taxon>
    </lineage>
</organism>
<dbReference type="InterPro" id="IPR002934">
    <property type="entry name" value="Polymerase_NTP_transf_dom"/>
</dbReference>
<dbReference type="InterPro" id="IPR043519">
    <property type="entry name" value="NT_sf"/>
</dbReference>
<dbReference type="EMBL" id="CAKMMF010000005">
    <property type="protein sequence ID" value="CAH1198882.1"/>
    <property type="molecule type" value="Genomic_DNA"/>
</dbReference>